<feature type="region of interest" description="Disordered" evidence="1">
    <location>
        <begin position="1"/>
        <end position="46"/>
    </location>
</feature>
<evidence type="ECO:0000256" key="1">
    <source>
        <dbReference type="SAM" id="MobiDB-lite"/>
    </source>
</evidence>
<organism evidence="2 3">
    <name type="scientific">Citrullus colocynthis</name>
    <name type="common">colocynth</name>
    <dbReference type="NCBI Taxonomy" id="252529"/>
    <lineage>
        <taxon>Eukaryota</taxon>
        <taxon>Viridiplantae</taxon>
        <taxon>Streptophyta</taxon>
        <taxon>Embryophyta</taxon>
        <taxon>Tracheophyta</taxon>
        <taxon>Spermatophyta</taxon>
        <taxon>Magnoliopsida</taxon>
        <taxon>eudicotyledons</taxon>
        <taxon>Gunneridae</taxon>
        <taxon>Pentapetalae</taxon>
        <taxon>rosids</taxon>
        <taxon>fabids</taxon>
        <taxon>Cucurbitales</taxon>
        <taxon>Cucurbitaceae</taxon>
        <taxon>Benincaseae</taxon>
        <taxon>Citrullus</taxon>
    </lineage>
</organism>
<evidence type="ECO:0000313" key="2">
    <source>
        <dbReference type="EMBL" id="CAK9319291.1"/>
    </source>
</evidence>
<dbReference type="EMBL" id="OZ021738">
    <property type="protein sequence ID" value="CAK9319291.1"/>
    <property type="molecule type" value="Genomic_DNA"/>
</dbReference>
<accession>A0ABP0YFY4</accession>
<evidence type="ECO:0000313" key="3">
    <source>
        <dbReference type="Proteomes" id="UP001642487"/>
    </source>
</evidence>
<reference evidence="2 3" key="1">
    <citation type="submission" date="2024-03" db="EMBL/GenBank/DDBJ databases">
        <authorList>
            <person name="Gkanogiannis A."/>
            <person name="Becerra Lopez-Lavalle L."/>
        </authorList>
    </citation>
    <scope>NUCLEOTIDE SEQUENCE [LARGE SCALE GENOMIC DNA]</scope>
</reference>
<sequence length="294" mass="33365">MMHQPELVDQGRSIEDLDDHGRKKRQFGSTNAEKQTKSSTRLRRKRSCRVKREDLIEVHKDLANLTMLVYQMHEQFNQELNEIRLNVQHLCERGGQLAITKVLNGDKSTNDPIFVEQQLPTIKGGVQEPISIYNSLTLQLMNNHKRTFNLAMVETTIEQPQEDPKLQVVADTTLNEQQLAIIDPQLERQATEPFRLRAHFDMNASDPANTPTQGTIPKASVISNIQPSDALVPFDDTQNLNKVNRTKHQKRRKSIKFLPKEVKRTKVSLVGKIKVKANKMSGGEEIASGEESGS</sequence>
<protein>
    <submittedName>
        <fullName evidence="2">Uncharacterized protein</fullName>
    </submittedName>
</protein>
<gene>
    <name evidence="2" type="ORF">CITCOLO1_LOCUS11285</name>
</gene>
<keyword evidence="3" id="KW-1185">Reference proteome</keyword>
<proteinExistence type="predicted"/>
<name>A0ABP0YFY4_9ROSI</name>
<feature type="compositionally biased region" description="Basic and acidic residues" evidence="1">
    <location>
        <begin position="12"/>
        <end position="21"/>
    </location>
</feature>
<dbReference type="Proteomes" id="UP001642487">
    <property type="component" value="Chromosome 4"/>
</dbReference>